<comment type="similarity">
    <text evidence="6">Belongs to the ephrin family.</text>
</comment>
<reference evidence="8" key="1">
    <citation type="submission" date="2021-02" db="EMBL/GenBank/DDBJ databases">
        <authorList>
            <person name="Nowell W R."/>
        </authorList>
    </citation>
    <scope>NUCLEOTIDE SEQUENCE</scope>
</reference>
<evidence type="ECO:0000313" key="10">
    <source>
        <dbReference type="Proteomes" id="UP000663860"/>
    </source>
</evidence>
<proteinExistence type="inferred from homology"/>
<evidence type="ECO:0000256" key="3">
    <source>
        <dbReference type="ARBA" id="ARBA00023136"/>
    </source>
</evidence>
<dbReference type="GO" id="GO:0046875">
    <property type="term" value="F:ephrin receptor binding"/>
    <property type="evidence" value="ECO:0007669"/>
    <property type="project" value="TreeGrafter"/>
</dbReference>
<dbReference type="InterPro" id="IPR031328">
    <property type="entry name" value="Ephrin"/>
</dbReference>
<keyword evidence="5" id="KW-0325">Glycoprotein</keyword>
<evidence type="ECO:0000256" key="6">
    <source>
        <dbReference type="PROSITE-ProRule" id="PRU00884"/>
    </source>
</evidence>
<comment type="caution">
    <text evidence="8">The sequence shown here is derived from an EMBL/GenBank/DDBJ whole genome shotgun (WGS) entry which is preliminary data.</text>
</comment>
<dbReference type="GO" id="GO:0048013">
    <property type="term" value="P:ephrin receptor signaling pathway"/>
    <property type="evidence" value="ECO:0007669"/>
    <property type="project" value="TreeGrafter"/>
</dbReference>
<evidence type="ECO:0000256" key="1">
    <source>
        <dbReference type="ARBA" id="ARBA00004370"/>
    </source>
</evidence>
<dbReference type="Proteomes" id="UP000663868">
    <property type="component" value="Unassembled WGS sequence"/>
</dbReference>
<evidence type="ECO:0000256" key="4">
    <source>
        <dbReference type="ARBA" id="ARBA00023157"/>
    </source>
</evidence>
<dbReference type="EMBL" id="CAJOBB010003999">
    <property type="protein sequence ID" value="CAF4069287.1"/>
    <property type="molecule type" value="Genomic_DNA"/>
</dbReference>
<dbReference type="GO" id="GO:0007411">
    <property type="term" value="P:axon guidance"/>
    <property type="evidence" value="ECO:0007669"/>
    <property type="project" value="TreeGrafter"/>
</dbReference>
<dbReference type="PANTHER" id="PTHR11304:SF29">
    <property type="entry name" value="EPHRIN"/>
    <property type="match status" value="1"/>
</dbReference>
<feature type="domain" description="Ephrin RBD" evidence="7">
    <location>
        <begin position="13"/>
        <end position="149"/>
    </location>
</feature>
<evidence type="ECO:0000256" key="2">
    <source>
        <dbReference type="ARBA" id="ARBA00022729"/>
    </source>
</evidence>
<dbReference type="GO" id="GO:0005886">
    <property type="term" value="C:plasma membrane"/>
    <property type="evidence" value="ECO:0007669"/>
    <property type="project" value="TreeGrafter"/>
</dbReference>
<sequence>MSIICYANHRYQRQHLQIYWNSSNTLFQSSGYLTVYLGDLIDFLCPYYDNEYTNLNIEYNTIYLVNENDYYHCNTTNYNPLIKCNKPFDLQPLVYTLSISKYLPYPNIPEFADGQYYYFISTSIGQLENIDQHHNGLCYTKNMKLILNVQKYTRHYHEQQRKKTSKLIIAKRTNLTFVDPDKRTLSFSSLSSITSQNFYYTFTLLVFCLLTKSRS</sequence>
<evidence type="ECO:0000313" key="9">
    <source>
        <dbReference type="EMBL" id="CAF4069287.1"/>
    </source>
</evidence>
<keyword evidence="3" id="KW-0472">Membrane</keyword>
<evidence type="ECO:0000256" key="5">
    <source>
        <dbReference type="ARBA" id="ARBA00023180"/>
    </source>
</evidence>
<evidence type="ECO:0000259" key="7">
    <source>
        <dbReference type="PROSITE" id="PS51551"/>
    </source>
</evidence>
<comment type="caution">
    <text evidence="6">Lacks conserved residue(s) required for the propagation of feature annotation.</text>
</comment>
<accession>A0A813ZJS3</accession>
<keyword evidence="2" id="KW-0732">Signal</keyword>
<dbReference type="AlphaFoldDB" id="A0A813ZJS3"/>
<dbReference type="Pfam" id="PF00812">
    <property type="entry name" value="Ephrin"/>
    <property type="match status" value="1"/>
</dbReference>
<dbReference type="Proteomes" id="UP000663860">
    <property type="component" value="Unassembled WGS sequence"/>
</dbReference>
<dbReference type="PROSITE" id="PS51551">
    <property type="entry name" value="EPHRIN_RBD_2"/>
    <property type="match status" value="1"/>
</dbReference>
<keyword evidence="4" id="KW-1015">Disulfide bond</keyword>
<organism evidence="8 10">
    <name type="scientific">Adineta steineri</name>
    <dbReference type="NCBI Taxonomy" id="433720"/>
    <lineage>
        <taxon>Eukaryota</taxon>
        <taxon>Metazoa</taxon>
        <taxon>Spiralia</taxon>
        <taxon>Gnathifera</taxon>
        <taxon>Rotifera</taxon>
        <taxon>Eurotatoria</taxon>
        <taxon>Bdelloidea</taxon>
        <taxon>Adinetida</taxon>
        <taxon>Adinetidae</taxon>
        <taxon>Adineta</taxon>
    </lineage>
</organism>
<evidence type="ECO:0000313" key="8">
    <source>
        <dbReference type="EMBL" id="CAF0899701.1"/>
    </source>
</evidence>
<dbReference type="EMBL" id="CAJNOE010000093">
    <property type="protein sequence ID" value="CAF0899701.1"/>
    <property type="molecule type" value="Genomic_DNA"/>
</dbReference>
<dbReference type="Gene3D" id="2.60.40.420">
    <property type="entry name" value="Cupredoxins - blue copper proteins"/>
    <property type="match status" value="1"/>
</dbReference>
<dbReference type="SUPFAM" id="SSF49503">
    <property type="entry name" value="Cupredoxins"/>
    <property type="match status" value="1"/>
</dbReference>
<dbReference type="InterPro" id="IPR001799">
    <property type="entry name" value="Ephrin_RBD"/>
</dbReference>
<name>A0A813ZJS3_9BILA</name>
<comment type="subcellular location">
    <subcellularLocation>
        <location evidence="1">Membrane</location>
    </subcellularLocation>
</comment>
<dbReference type="PANTHER" id="PTHR11304">
    <property type="entry name" value="EPHRIN"/>
    <property type="match status" value="1"/>
</dbReference>
<dbReference type="InterPro" id="IPR008972">
    <property type="entry name" value="Cupredoxin"/>
</dbReference>
<gene>
    <name evidence="8" type="ORF">IZO911_LOCUS12183</name>
    <name evidence="9" type="ORF">KXQ929_LOCUS32637</name>
</gene>
<protein>
    <recommendedName>
        <fullName evidence="7">Ephrin RBD domain-containing protein</fullName>
    </recommendedName>
</protein>